<evidence type="ECO:0000313" key="2">
    <source>
        <dbReference type="Proteomes" id="UP001162164"/>
    </source>
</evidence>
<accession>A0ABQ9J2B7</accession>
<sequence>MSRQLYIKQNFSSALYVTGDKAHQTFVILTPVIDFEKQLENKEILLKNIAARKLSIDLQQIESDGNFFRIKKILEFTRIEIGRLISDLMQDAETNGKQIEGLKLHSKLVKDDLKNIKEHLYGLEEDTMLQILNLPNILHEKTHSEAVTIYDNYFDNPKETSDCHMVIGSQNGYIEYVDPLTCYFKSDAALFEMGILNYFRHQRTSNSFLIQIFVEALLSRGVETTINYLQKVFTLEELEESKAKFNRLHLCGSATIHSFMAYFTQLIRHPEKDLFNLSQESAISVFVSTLEEDDYLEEITKLVITCYKPLGYNFRLTLLPKRVREV</sequence>
<dbReference type="SUPFAM" id="SSF46589">
    <property type="entry name" value="tRNA-binding arm"/>
    <property type="match status" value="1"/>
</dbReference>
<evidence type="ECO:0000313" key="1">
    <source>
        <dbReference type="EMBL" id="KAJ8971586.1"/>
    </source>
</evidence>
<dbReference type="InterPro" id="IPR010978">
    <property type="entry name" value="tRNA-bd_arm"/>
</dbReference>
<reference evidence="1" key="1">
    <citation type="journal article" date="2023" name="Insect Mol. Biol.">
        <title>Genome sequencing provides insights into the evolution of gene families encoding plant cell wall-degrading enzymes in longhorned beetles.</title>
        <authorList>
            <person name="Shin N.R."/>
            <person name="Okamura Y."/>
            <person name="Kirsch R."/>
            <person name="Pauchet Y."/>
        </authorList>
    </citation>
    <scope>NUCLEOTIDE SEQUENCE</scope>
    <source>
        <strain evidence="1">MMC_N1</strain>
    </source>
</reference>
<gene>
    <name evidence="1" type="ORF">NQ317_002869</name>
</gene>
<keyword evidence="2" id="KW-1185">Reference proteome</keyword>
<dbReference type="Proteomes" id="UP001162164">
    <property type="component" value="Unassembled WGS sequence"/>
</dbReference>
<name>A0ABQ9J2B7_9CUCU</name>
<comment type="caution">
    <text evidence="1">The sequence shown here is derived from an EMBL/GenBank/DDBJ whole genome shotgun (WGS) entry which is preliminary data.</text>
</comment>
<dbReference type="EMBL" id="JAPWTJ010001459">
    <property type="protein sequence ID" value="KAJ8971586.1"/>
    <property type="molecule type" value="Genomic_DNA"/>
</dbReference>
<organism evidence="1 2">
    <name type="scientific">Molorchus minor</name>
    <dbReference type="NCBI Taxonomy" id="1323400"/>
    <lineage>
        <taxon>Eukaryota</taxon>
        <taxon>Metazoa</taxon>
        <taxon>Ecdysozoa</taxon>
        <taxon>Arthropoda</taxon>
        <taxon>Hexapoda</taxon>
        <taxon>Insecta</taxon>
        <taxon>Pterygota</taxon>
        <taxon>Neoptera</taxon>
        <taxon>Endopterygota</taxon>
        <taxon>Coleoptera</taxon>
        <taxon>Polyphaga</taxon>
        <taxon>Cucujiformia</taxon>
        <taxon>Chrysomeloidea</taxon>
        <taxon>Cerambycidae</taxon>
        <taxon>Lamiinae</taxon>
        <taxon>Monochamini</taxon>
        <taxon>Molorchus</taxon>
    </lineage>
</organism>
<protein>
    <submittedName>
        <fullName evidence="1">Uncharacterized protein</fullName>
    </submittedName>
</protein>
<proteinExistence type="predicted"/>